<accession>A0A0V1FDY6</accession>
<evidence type="ECO:0000313" key="2">
    <source>
        <dbReference type="Proteomes" id="UP000054995"/>
    </source>
</evidence>
<keyword evidence="2" id="KW-1185">Reference proteome</keyword>
<dbReference type="EMBL" id="JYDT01000119">
    <property type="protein sequence ID" value="KRY84240.1"/>
    <property type="molecule type" value="Genomic_DNA"/>
</dbReference>
<organism evidence="1 2">
    <name type="scientific">Trichinella pseudospiralis</name>
    <name type="common">Parasitic roundworm</name>
    <dbReference type="NCBI Taxonomy" id="6337"/>
    <lineage>
        <taxon>Eukaryota</taxon>
        <taxon>Metazoa</taxon>
        <taxon>Ecdysozoa</taxon>
        <taxon>Nematoda</taxon>
        <taxon>Enoplea</taxon>
        <taxon>Dorylaimia</taxon>
        <taxon>Trichinellida</taxon>
        <taxon>Trichinellidae</taxon>
        <taxon>Trichinella</taxon>
    </lineage>
</organism>
<evidence type="ECO:0000313" key="1">
    <source>
        <dbReference type="EMBL" id="KRY84240.1"/>
    </source>
</evidence>
<dbReference type="Proteomes" id="UP000054995">
    <property type="component" value="Unassembled WGS sequence"/>
</dbReference>
<dbReference type="OrthoDB" id="10469093at2759"/>
<comment type="caution">
    <text evidence="1">The sequence shown here is derived from an EMBL/GenBank/DDBJ whole genome shotgun (WGS) entry which is preliminary data.</text>
</comment>
<proteinExistence type="predicted"/>
<name>A0A0V1FDY6_TRIPS</name>
<sequence>MKNADDRMIPYTSHKFEIVRTKHQSKQHNNYIRFIQKEVLIQNLESMKFLNWLKRIMKICKHSNFYESDMVAAGGILIDEQSFLCTDVELLTKFERYPFEKAEASA</sequence>
<reference evidence="1 2" key="1">
    <citation type="submission" date="2015-01" db="EMBL/GenBank/DDBJ databases">
        <title>Evolution of Trichinella species and genotypes.</title>
        <authorList>
            <person name="Korhonen P.K."/>
            <person name="Edoardo P."/>
            <person name="Giuseppe L.R."/>
            <person name="Gasser R.B."/>
        </authorList>
    </citation>
    <scope>NUCLEOTIDE SEQUENCE [LARGE SCALE GENOMIC DNA]</scope>
    <source>
        <strain evidence="1">ISS470</strain>
    </source>
</reference>
<dbReference type="AlphaFoldDB" id="A0A0V1FDY6"/>
<protein>
    <submittedName>
        <fullName evidence="1">Uncharacterized protein</fullName>
    </submittedName>
</protein>
<gene>
    <name evidence="1" type="ORF">T4D_12922</name>
</gene>